<organism evidence="1 2">
    <name type="scientific">Streptomyces gulbargensis</name>
    <dbReference type="NCBI Taxonomy" id="364901"/>
    <lineage>
        <taxon>Bacteria</taxon>
        <taxon>Bacillati</taxon>
        <taxon>Actinomycetota</taxon>
        <taxon>Actinomycetes</taxon>
        <taxon>Kitasatosporales</taxon>
        <taxon>Streptomycetaceae</taxon>
        <taxon>Streptomyces</taxon>
    </lineage>
</organism>
<proteinExistence type="predicted"/>
<dbReference type="SUPFAM" id="SSF54637">
    <property type="entry name" value="Thioesterase/thiol ester dehydrase-isomerase"/>
    <property type="match status" value="1"/>
</dbReference>
<evidence type="ECO:0000313" key="2">
    <source>
        <dbReference type="Proteomes" id="UP001501000"/>
    </source>
</evidence>
<dbReference type="EMBL" id="BAABAJ010000003">
    <property type="protein sequence ID" value="GAA3904973.1"/>
    <property type="molecule type" value="Genomic_DNA"/>
</dbReference>
<name>A0ABP7LMN3_9ACTN</name>
<keyword evidence="2" id="KW-1185">Reference proteome</keyword>
<evidence type="ECO:0008006" key="3">
    <source>
        <dbReference type="Google" id="ProtNLM"/>
    </source>
</evidence>
<dbReference type="InterPro" id="IPR029069">
    <property type="entry name" value="HotDog_dom_sf"/>
</dbReference>
<evidence type="ECO:0000313" key="1">
    <source>
        <dbReference type="EMBL" id="GAA3904973.1"/>
    </source>
</evidence>
<reference evidence="2" key="1">
    <citation type="journal article" date="2019" name="Int. J. Syst. Evol. Microbiol.">
        <title>The Global Catalogue of Microorganisms (GCM) 10K type strain sequencing project: providing services to taxonomists for standard genome sequencing and annotation.</title>
        <authorList>
            <consortium name="The Broad Institute Genomics Platform"/>
            <consortium name="The Broad Institute Genome Sequencing Center for Infectious Disease"/>
            <person name="Wu L."/>
            <person name="Ma J."/>
        </authorList>
    </citation>
    <scope>NUCLEOTIDE SEQUENCE [LARGE SCALE GENOMIC DNA]</scope>
    <source>
        <strain evidence="2">JCM 16956</strain>
    </source>
</reference>
<sequence length="148" mass="15233">MVLPVSTTRTNTRTLRTEDIDVCARLTGDLGAHHMGGHGDRRMAQGALTLSVVPLLADPGVHMRDLSFTFLAPVYEGDTVTATLRATGAGAGEAPAGTAQVPADRALITCEISVVNDAGTPVLTGTGIAELPRATADELLNDRDGGVS</sequence>
<protein>
    <recommendedName>
        <fullName evidence="3">Acyl dehydratase</fullName>
    </recommendedName>
</protein>
<dbReference type="Proteomes" id="UP001501000">
    <property type="component" value="Unassembled WGS sequence"/>
</dbReference>
<dbReference type="Gene3D" id="3.10.129.10">
    <property type="entry name" value="Hotdog Thioesterase"/>
    <property type="match status" value="1"/>
</dbReference>
<accession>A0ABP7LMN3</accession>
<gene>
    <name evidence="1" type="ORF">GCM10022244_13900</name>
</gene>
<comment type="caution">
    <text evidence="1">The sequence shown here is derived from an EMBL/GenBank/DDBJ whole genome shotgun (WGS) entry which is preliminary data.</text>
</comment>